<comment type="similarity">
    <text evidence="1">Belongs to the ohanin/vespryn family.</text>
</comment>
<keyword evidence="2" id="KW-0528">Neurotoxin</keyword>
<dbReference type="InterPro" id="IPR013083">
    <property type="entry name" value="Znf_RING/FYVE/PHD"/>
</dbReference>
<dbReference type="SUPFAM" id="SSF49899">
    <property type="entry name" value="Concanavalin A-like lectins/glucanases"/>
    <property type="match status" value="1"/>
</dbReference>
<keyword evidence="4 7" id="KW-0863">Zinc-finger</keyword>
<dbReference type="GeneTree" id="ENSGT01030000234669"/>
<dbReference type="Gene3D" id="2.60.120.920">
    <property type="match status" value="1"/>
</dbReference>
<evidence type="ECO:0000256" key="1">
    <source>
        <dbReference type="ARBA" id="ARBA00009651"/>
    </source>
</evidence>
<dbReference type="PROSITE" id="PS00518">
    <property type="entry name" value="ZF_RING_1"/>
    <property type="match status" value="1"/>
</dbReference>
<dbReference type="InterPro" id="IPR013320">
    <property type="entry name" value="ConA-like_dom_sf"/>
</dbReference>
<reference evidence="12" key="2">
    <citation type="submission" date="2025-08" db="UniProtKB">
        <authorList>
            <consortium name="Ensembl"/>
        </authorList>
    </citation>
    <scope>IDENTIFICATION</scope>
</reference>
<dbReference type="CDD" id="cd16594">
    <property type="entry name" value="RING-HC_TRIM7-like_C-IV"/>
    <property type="match status" value="1"/>
</dbReference>
<dbReference type="InterPro" id="IPR027370">
    <property type="entry name" value="Znf-RING_euk"/>
</dbReference>
<dbReference type="SUPFAM" id="SSF57850">
    <property type="entry name" value="RING/U-box"/>
    <property type="match status" value="1"/>
</dbReference>
<dbReference type="GO" id="GO:0008270">
    <property type="term" value="F:zinc ion binding"/>
    <property type="evidence" value="ECO:0007669"/>
    <property type="project" value="UniProtKB-KW"/>
</dbReference>
<dbReference type="InterPro" id="IPR003877">
    <property type="entry name" value="SPRY_dom"/>
</dbReference>
<dbReference type="Proteomes" id="UP000472272">
    <property type="component" value="Chromosome 2"/>
</dbReference>
<dbReference type="InterPro" id="IPR050143">
    <property type="entry name" value="TRIM/RBCC"/>
</dbReference>
<evidence type="ECO:0000256" key="4">
    <source>
        <dbReference type="ARBA" id="ARBA00022771"/>
    </source>
</evidence>
<dbReference type="FunFam" id="2.60.120.920:FF:000004">
    <property type="entry name" value="Butyrophilin subfamily 1 member A1"/>
    <property type="match status" value="1"/>
</dbReference>
<comment type="function">
    <text evidence="6">Neurotoxin that produces dose-dependent hypolocomotion and hyperalgesia in mice. May directly act on the central nervous system, as it is 6500-fold more potent when administered intracerebroventricularly than intraperitoneal.</text>
</comment>
<feature type="domain" description="RING-type" evidence="9">
    <location>
        <begin position="18"/>
        <end position="60"/>
    </location>
</feature>
<dbReference type="CDD" id="cd12888">
    <property type="entry name" value="SPRY_PRY_TRIM7_like"/>
    <property type="match status" value="1"/>
</dbReference>
<dbReference type="InterPro" id="IPR003879">
    <property type="entry name" value="Butyrophylin_SPRY"/>
</dbReference>
<dbReference type="Pfam" id="PF00622">
    <property type="entry name" value="SPRY"/>
    <property type="match status" value="1"/>
</dbReference>
<dbReference type="Gene3D" id="3.30.160.60">
    <property type="entry name" value="Classic Zinc Finger"/>
    <property type="match status" value="1"/>
</dbReference>
<evidence type="ECO:0000259" key="10">
    <source>
        <dbReference type="PROSITE" id="PS50119"/>
    </source>
</evidence>
<feature type="coiled-coil region" evidence="8">
    <location>
        <begin position="200"/>
        <end position="242"/>
    </location>
</feature>
<dbReference type="SMART" id="SM00184">
    <property type="entry name" value="RING"/>
    <property type="match status" value="1"/>
</dbReference>
<evidence type="ECO:0000256" key="2">
    <source>
        <dbReference type="ARBA" id="ARBA00022699"/>
    </source>
</evidence>
<dbReference type="PROSITE" id="PS50119">
    <property type="entry name" value="ZF_BBOX"/>
    <property type="match status" value="1"/>
</dbReference>
<keyword evidence="13" id="KW-1185">Reference proteome</keyword>
<dbReference type="InterPro" id="IPR017907">
    <property type="entry name" value="Znf_RING_CS"/>
</dbReference>
<reference evidence="12 13" key="1">
    <citation type="journal article" date="2019" name="Proc. Natl. Acad. Sci. U.S.A.">
        <title>Regulatory changes in pterin and carotenoid genes underlie balanced color polymorphisms in the wall lizard.</title>
        <authorList>
            <person name="Andrade P."/>
            <person name="Pinho C."/>
            <person name="Perez I de Lanuza G."/>
            <person name="Afonso S."/>
            <person name="Brejcha J."/>
            <person name="Rubin C.J."/>
            <person name="Wallerman O."/>
            <person name="Pereira P."/>
            <person name="Sabatino S.J."/>
            <person name="Bellati A."/>
            <person name="Pellitteri-Rosa D."/>
            <person name="Bosakova Z."/>
            <person name="Bunikis I."/>
            <person name="Carretero M.A."/>
            <person name="Feiner N."/>
            <person name="Marsik P."/>
            <person name="Pauperio F."/>
            <person name="Salvi D."/>
            <person name="Soler L."/>
            <person name="While G.M."/>
            <person name="Uller T."/>
            <person name="Font E."/>
            <person name="Andersson L."/>
            <person name="Carneiro M."/>
        </authorList>
    </citation>
    <scope>NUCLEOTIDE SEQUENCE</scope>
</reference>
<evidence type="ECO:0000313" key="12">
    <source>
        <dbReference type="Ensembl" id="ENSPMRP00000001594.1"/>
    </source>
</evidence>
<dbReference type="InterPro" id="IPR043136">
    <property type="entry name" value="B30.2/SPRY_sf"/>
</dbReference>
<organism evidence="12 13">
    <name type="scientific">Podarcis muralis</name>
    <name type="common">Wall lizard</name>
    <name type="synonym">Lacerta muralis</name>
    <dbReference type="NCBI Taxonomy" id="64176"/>
    <lineage>
        <taxon>Eukaryota</taxon>
        <taxon>Metazoa</taxon>
        <taxon>Chordata</taxon>
        <taxon>Craniata</taxon>
        <taxon>Vertebrata</taxon>
        <taxon>Euteleostomi</taxon>
        <taxon>Lepidosauria</taxon>
        <taxon>Squamata</taxon>
        <taxon>Bifurcata</taxon>
        <taxon>Unidentata</taxon>
        <taxon>Episquamata</taxon>
        <taxon>Laterata</taxon>
        <taxon>Lacertibaenia</taxon>
        <taxon>Lacertidae</taxon>
        <taxon>Podarcis</taxon>
    </lineage>
</organism>
<keyword evidence="5" id="KW-0862">Zinc</keyword>
<dbReference type="AlphaFoldDB" id="A0A670HP22"/>
<keyword evidence="8" id="KW-0175">Coiled coil</keyword>
<dbReference type="PROSITE" id="PS50188">
    <property type="entry name" value="B302_SPRY"/>
    <property type="match status" value="1"/>
</dbReference>
<evidence type="ECO:0000259" key="11">
    <source>
        <dbReference type="PROSITE" id="PS50188"/>
    </source>
</evidence>
<dbReference type="SMART" id="SM00589">
    <property type="entry name" value="PRY"/>
    <property type="match status" value="1"/>
</dbReference>
<evidence type="ECO:0000256" key="3">
    <source>
        <dbReference type="ARBA" id="ARBA00022723"/>
    </source>
</evidence>
<dbReference type="Gene3D" id="3.30.40.10">
    <property type="entry name" value="Zinc/RING finger domain, C3HC4 (zinc finger)"/>
    <property type="match status" value="1"/>
</dbReference>
<proteinExistence type="inferred from homology"/>
<evidence type="ECO:0000256" key="8">
    <source>
        <dbReference type="SAM" id="Coils"/>
    </source>
</evidence>
<dbReference type="SMART" id="SM00336">
    <property type="entry name" value="BBOX"/>
    <property type="match status" value="1"/>
</dbReference>
<dbReference type="Ensembl" id="ENSPMRT00000001695.1">
    <property type="protein sequence ID" value="ENSPMRP00000001594.1"/>
    <property type="gene ID" value="ENSPMRG00000001189.1"/>
</dbReference>
<name>A0A670HP22_PODMU</name>
<keyword evidence="3" id="KW-0479">Metal-binding</keyword>
<dbReference type="InterPro" id="IPR000315">
    <property type="entry name" value="Znf_B-box"/>
</dbReference>
<dbReference type="Pfam" id="PF13445">
    <property type="entry name" value="zf-RING_UBOX"/>
    <property type="match status" value="1"/>
</dbReference>
<dbReference type="InterPro" id="IPR001870">
    <property type="entry name" value="B30.2/SPRY"/>
</dbReference>
<reference evidence="12" key="3">
    <citation type="submission" date="2025-09" db="UniProtKB">
        <authorList>
            <consortium name="Ensembl"/>
        </authorList>
    </citation>
    <scope>IDENTIFICATION</scope>
</reference>
<keyword evidence="2" id="KW-0800">Toxin</keyword>
<dbReference type="SUPFAM" id="SSF57845">
    <property type="entry name" value="B-box zinc-binding domain"/>
    <property type="match status" value="1"/>
</dbReference>
<dbReference type="InterPro" id="IPR001841">
    <property type="entry name" value="Znf_RING"/>
</dbReference>
<evidence type="ECO:0000256" key="6">
    <source>
        <dbReference type="ARBA" id="ARBA00034460"/>
    </source>
</evidence>
<dbReference type="Pfam" id="PF00643">
    <property type="entry name" value="zf-B_box"/>
    <property type="match status" value="1"/>
</dbReference>
<sequence length="492" mass="56151">MAVAAGSPVQDLCDEATCSICLEYFKDPVTTAECGHNFCRSCLVQCCGARGRQASCPQCRKTVQKGNLIPNRQLAHLVELIKKLSLERVEEEGRKGGVCEKHQEPLNLFCDDHESPICVVCEKSKMHENHKVIPLEEAFEKYKGLICSRLEILMKEKEKIMACQADLDKESQDLLKLTETGRQKTVEKFRQLQQFLKEQEKHHLDHIEEVEKEIARKRNEQLARLSRELAHLEKVVQEMEKKRLQPANELLQDVRSTLQRYEKRETLVNPLAFPPELKGRISEFCDINPLLEDVMKQFKDALLLREQLQEEVLSFGKPQKANVTLDPDTAHPQLILSEDQKSLSRGDKPQALPDNPERFRYRPCVLGREGFTAGRHFWEVTVESGELWALGVARKSVERKGYFNFSPEGGIWAVEKWGGGYLACSSPISSLLSLFWVPRRIQVTLDYEGGRVSFSDADSGAKIYTFSGASFSGETLLPFFCLWRNETHLKIS</sequence>
<dbReference type="Pfam" id="PF13765">
    <property type="entry name" value="PRY"/>
    <property type="match status" value="1"/>
</dbReference>
<evidence type="ECO:0000256" key="5">
    <source>
        <dbReference type="ARBA" id="ARBA00022833"/>
    </source>
</evidence>
<protein>
    <submittedName>
        <fullName evidence="12">Zinc finger protein RFP-like</fullName>
    </submittedName>
</protein>
<dbReference type="InterPro" id="IPR006574">
    <property type="entry name" value="PRY"/>
</dbReference>
<gene>
    <name evidence="12" type="primary">LOC114592278</name>
</gene>
<dbReference type="PANTHER" id="PTHR24103">
    <property type="entry name" value="E3 UBIQUITIN-PROTEIN LIGASE TRIM"/>
    <property type="match status" value="1"/>
</dbReference>
<feature type="domain" description="B30.2/SPRY" evidence="11">
    <location>
        <begin position="303"/>
        <end position="492"/>
    </location>
</feature>
<dbReference type="SMART" id="SM00449">
    <property type="entry name" value="SPRY"/>
    <property type="match status" value="1"/>
</dbReference>
<evidence type="ECO:0000259" key="9">
    <source>
        <dbReference type="PROSITE" id="PS50089"/>
    </source>
</evidence>
<dbReference type="PRINTS" id="PR01407">
    <property type="entry name" value="BUTYPHLNCDUF"/>
</dbReference>
<accession>A0A670HP22</accession>
<dbReference type="PROSITE" id="PS50089">
    <property type="entry name" value="ZF_RING_2"/>
    <property type="match status" value="1"/>
</dbReference>
<feature type="domain" description="B box-type" evidence="10">
    <location>
        <begin position="94"/>
        <end position="135"/>
    </location>
</feature>
<evidence type="ECO:0000313" key="13">
    <source>
        <dbReference type="Proteomes" id="UP000472272"/>
    </source>
</evidence>
<evidence type="ECO:0000256" key="7">
    <source>
        <dbReference type="PROSITE-ProRule" id="PRU00024"/>
    </source>
</evidence>